<dbReference type="PANTHER" id="PTHR13338">
    <property type="entry name" value="UPF0240 PROTEIN"/>
    <property type="match status" value="1"/>
</dbReference>
<sequence>MGFFKSLVKTGNTVQNFIRSRIKKELQGYMALERAEKVIEKQKEIPKRAPLNVPKHEFTKEQIVSAKDVVEKLRQKNATLTANMNQIKITSIDPDANFEQKVDGADSKKLPKQRYFEPQVSSVPKGLASLSVIINVLHNHTLAPDDWNASLLSQKSNLRESDIKNLVKHFFLLSVVDEK</sequence>
<accession>A0A6F9DLE0</accession>
<comment type="similarity">
    <text evidence="1">Belongs to the NDUFAF4 family.</text>
</comment>
<dbReference type="InterPro" id="IPR009622">
    <property type="entry name" value="NDUFAF4"/>
</dbReference>
<reference evidence="5" key="1">
    <citation type="submission" date="2020-04" db="EMBL/GenBank/DDBJ databases">
        <authorList>
            <person name="Neveu A P."/>
        </authorList>
    </citation>
    <scope>NUCLEOTIDE SEQUENCE</scope>
    <source>
        <tissue evidence="5">Whole embryo</tissue>
    </source>
</reference>
<dbReference type="GO" id="GO:0005739">
    <property type="term" value="C:mitochondrion"/>
    <property type="evidence" value="ECO:0007669"/>
    <property type="project" value="TreeGrafter"/>
</dbReference>
<organism evidence="5">
    <name type="scientific">Phallusia mammillata</name>
    <dbReference type="NCBI Taxonomy" id="59560"/>
    <lineage>
        <taxon>Eukaryota</taxon>
        <taxon>Metazoa</taxon>
        <taxon>Chordata</taxon>
        <taxon>Tunicata</taxon>
        <taxon>Ascidiacea</taxon>
        <taxon>Phlebobranchia</taxon>
        <taxon>Ascidiidae</taxon>
        <taxon>Phallusia</taxon>
    </lineage>
</organism>
<evidence type="ECO:0000256" key="2">
    <source>
        <dbReference type="ARBA" id="ARBA00011265"/>
    </source>
</evidence>
<comment type="subunit">
    <text evidence="2">Binds calmodulin. Interacts with NDUFAF3.</text>
</comment>
<dbReference type="AlphaFoldDB" id="A0A6F9DLE0"/>
<feature type="coiled-coil region" evidence="4">
    <location>
        <begin position="56"/>
        <end position="90"/>
    </location>
</feature>
<evidence type="ECO:0000256" key="3">
    <source>
        <dbReference type="ARBA" id="ARBA00021777"/>
    </source>
</evidence>
<dbReference type="Pfam" id="PF06784">
    <property type="entry name" value="UPF0240"/>
    <property type="match status" value="1"/>
</dbReference>
<gene>
    <name evidence="5" type="primary">Ndufaf4</name>
</gene>
<evidence type="ECO:0000256" key="4">
    <source>
        <dbReference type="SAM" id="Coils"/>
    </source>
</evidence>
<dbReference type="PANTHER" id="PTHR13338:SF4">
    <property type="entry name" value="NADH DEHYDROGENASE [UBIQUINONE] 1 ALPHA SUBCOMPLEX ASSEMBLY FACTOR 4"/>
    <property type="match status" value="1"/>
</dbReference>
<keyword evidence="5" id="KW-0830">Ubiquinone</keyword>
<name>A0A6F9DLE0_9ASCI</name>
<evidence type="ECO:0000313" key="5">
    <source>
        <dbReference type="EMBL" id="CAB3264257.1"/>
    </source>
</evidence>
<dbReference type="EMBL" id="LR788395">
    <property type="protein sequence ID" value="CAB3264257.1"/>
    <property type="molecule type" value="mRNA"/>
</dbReference>
<proteinExistence type="evidence at transcript level"/>
<protein>
    <recommendedName>
        <fullName evidence="3">NADH dehydrogenase [ubiquinone] 1 alpha subcomplex assembly factor 4</fullName>
    </recommendedName>
</protein>
<keyword evidence="4" id="KW-0175">Coiled coil</keyword>
<dbReference type="GO" id="GO:0032981">
    <property type="term" value="P:mitochondrial respiratory chain complex I assembly"/>
    <property type="evidence" value="ECO:0007669"/>
    <property type="project" value="InterPro"/>
</dbReference>
<evidence type="ECO:0000256" key="1">
    <source>
        <dbReference type="ARBA" id="ARBA00010698"/>
    </source>
</evidence>